<dbReference type="GO" id="GO:0005524">
    <property type="term" value="F:ATP binding"/>
    <property type="evidence" value="ECO:0007669"/>
    <property type="project" value="UniProtKB-KW"/>
</dbReference>
<evidence type="ECO:0000256" key="8">
    <source>
        <dbReference type="ARBA" id="ARBA00022840"/>
    </source>
</evidence>
<dbReference type="PROSITE" id="PS50819">
    <property type="entry name" value="INTEIN_ENDONUCLEASE"/>
    <property type="match status" value="1"/>
</dbReference>
<dbReference type="PANTHER" id="PTHR11630:SF66">
    <property type="entry name" value="DNA REPLICATION LICENSING FACTOR MCM4"/>
    <property type="match status" value="1"/>
</dbReference>
<evidence type="ECO:0000313" key="15">
    <source>
        <dbReference type="EMBL" id="RLE51758.1"/>
    </source>
</evidence>
<proteinExistence type="inferred from homology"/>
<evidence type="ECO:0000256" key="5">
    <source>
        <dbReference type="ARBA" id="ARBA00022801"/>
    </source>
</evidence>
<keyword evidence="5" id="KW-0378">Hydrolase</keyword>
<dbReference type="InterPro" id="IPR036844">
    <property type="entry name" value="Hint_dom_sf"/>
</dbReference>
<feature type="domain" description="DOD-type homing endonuclease" evidence="14">
    <location>
        <begin position="573"/>
        <end position="722"/>
    </location>
</feature>
<dbReference type="Proteomes" id="UP000269499">
    <property type="component" value="Unassembled WGS sequence"/>
</dbReference>
<evidence type="ECO:0000256" key="11">
    <source>
        <dbReference type="RuleBase" id="RU004070"/>
    </source>
</evidence>
<feature type="non-terminal residue" evidence="15">
    <location>
        <position position="934"/>
    </location>
</feature>
<dbReference type="SMART" id="SM00306">
    <property type="entry name" value="HintN"/>
    <property type="match status" value="1"/>
</dbReference>
<dbReference type="InterPro" id="IPR027434">
    <property type="entry name" value="Homing_endonucl"/>
</dbReference>
<dbReference type="GO" id="GO:0004519">
    <property type="term" value="F:endonuclease activity"/>
    <property type="evidence" value="ECO:0007669"/>
    <property type="project" value="InterPro"/>
</dbReference>
<evidence type="ECO:0000313" key="16">
    <source>
        <dbReference type="Proteomes" id="UP000269499"/>
    </source>
</evidence>
<dbReference type="PROSITE" id="PS50051">
    <property type="entry name" value="MCM_2"/>
    <property type="match status" value="1"/>
</dbReference>
<dbReference type="EC" id="3.6.4.12" evidence="2"/>
<dbReference type="InterPro" id="IPR006142">
    <property type="entry name" value="INTEIN"/>
</dbReference>
<keyword evidence="6" id="KW-0347">Helicase</keyword>
<dbReference type="PRINTS" id="PR01657">
    <property type="entry name" value="MCMFAMILY"/>
</dbReference>
<protein>
    <recommendedName>
        <fullName evidence="2">DNA helicase</fullName>
        <ecNumber evidence="2">3.6.4.12</ecNumber>
    </recommendedName>
</protein>
<dbReference type="GO" id="GO:0042555">
    <property type="term" value="C:MCM complex"/>
    <property type="evidence" value="ECO:0007669"/>
    <property type="project" value="TreeGrafter"/>
</dbReference>
<dbReference type="GO" id="GO:0003697">
    <property type="term" value="F:single-stranded DNA binding"/>
    <property type="evidence" value="ECO:0007669"/>
    <property type="project" value="TreeGrafter"/>
</dbReference>
<keyword evidence="9" id="KW-0651">Protein splicing</keyword>
<evidence type="ECO:0000259" key="14">
    <source>
        <dbReference type="PROSITE" id="PS50819"/>
    </source>
</evidence>
<evidence type="ECO:0000256" key="9">
    <source>
        <dbReference type="ARBA" id="ARBA00023000"/>
    </source>
</evidence>
<evidence type="ECO:0000256" key="1">
    <source>
        <dbReference type="ARBA" id="ARBA00008010"/>
    </source>
</evidence>
<dbReference type="FunFam" id="2.20.28.10:FF:000003">
    <property type="entry name" value="DNA helicase"/>
    <property type="match status" value="1"/>
</dbReference>
<dbReference type="Gene3D" id="3.30.1640.10">
    <property type="entry name" value="mini-chromosome maintenance (MCM) complex, chain A, domain 1"/>
    <property type="match status" value="1"/>
</dbReference>
<feature type="coiled-coil region" evidence="12">
    <location>
        <begin position="815"/>
        <end position="842"/>
    </location>
</feature>
<keyword evidence="8 11" id="KW-0067">ATP-binding</keyword>
<dbReference type="InterPro" id="IPR001208">
    <property type="entry name" value="MCM_dom"/>
</dbReference>
<dbReference type="Gene3D" id="3.40.50.300">
    <property type="entry name" value="P-loop containing nucleotide triphosphate hydrolases"/>
    <property type="match status" value="1"/>
</dbReference>
<feature type="domain" description="MCM C-terminal AAA(+) ATPase" evidence="13">
    <location>
        <begin position="289"/>
        <end position="424"/>
    </location>
</feature>
<dbReference type="SUPFAM" id="SSF55608">
    <property type="entry name" value="Homing endonucleases"/>
    <property type="match status" value="2"/>
</dbReference>
<comment type="similarity">
    <text evidence="1 11">Belongs to the MCM family.</text>
</comment>
<evidence type="ECO:0000256" key="7">
    <source>
        <dbReference type="ARBA" id="ARBA00022813"/>
    </source>
</evidence>
<gene>
    <name evidence="15" type="ORF">DRJ26_05440</name>
</gene>
<dbReference type="Pfam" id="PF14890">
    <property type="entry name" value="Intein_splicing"/>
    <property type="match status" value="1"/>
</dbReference>
<dbReference type="InterPro" id="IPR027417">
    <property type="entry name" value="P-loop_NTPase"/>
</dbReference>
<dbReference type="AlphaFoldDB" id="A0A497EYM7"/>
<reference evidence="15 16" key="1">
    <citation type="submission" date="2018-06" db="EMBL/GenBank/DDBJ databases">
        <title>Extensive metabolic versatility and redundancy in microbially diverse, dynamic hydrothermal sediments.</title>
        <authorList>
            <person name="Dombrowski N."/>
            <person name="Teske A."/>
            <person name="Baker B.J."/>
        </authorList>
    </citation>
    <scope>NUCLEOTIDE SEQUENCE [LARGE SCALE GENOMIC DNA]</scope>
    <source>
        <strain evidence="15">B20_G2</strain>
    </source>
</reference>
<evidence type="ECO:0000259" key="13">
    <source>
        <dbReference type="PROSITE" id="PS50051"/>
    </source>
</evidence>
<keyword evidence="3" id="KW-0235">DNA replication</keyword>
<keyword evidence="10 11" id="KW-0238">DNA-binding</keyword>
<evidence type="ECO:0000256" key="3">
    <source>
        <dbReference type="ARBA" id="ARBA00022705"/>
    </source>
</evidence>
<comment type="caution">
    <text evidence="15">The sequence shown here is derived from an EMBL/GenBank/DDBJ whole genome shotgun (WGS) entry which is preliminary data.</text>
</comment>
<accession>A0A497EYM7</accession>
<dbReference type="InterPro" id="IPR033762">
    <property type="entry name" value="MCM_OB"/>
</dbReference>
<dbReference type="Pfam" id="PF17207">
    <property type="entry name" value="MCM_OB"/>
    <property type="match status" value="1"/>
</dbReference>
<dbReference type="Pfam" id="PF14551">
    <property type="entry name" value="MCM_N"/>
    <property type="match status" value="1"/>
</dbReference>
<dbReference type="Gene3D" id="2.170.16.10">
    <property type="entry name" value="Hedgehog/Intein (Hint) domain"/>
    <property type="match status" value="1"/>
</dbReference>
<dbReference type="InterPro" id="IPR031327">
    <property type="entry name" value="MCM"/>
</dbReference>
<keyword evidence="4 11" id="KW-0547">Nucleotide-binding</keyword>
<dbReference type="EMBL" id="QMRA01000152">
    <property type="protein sequence ID" value="RLE51758.1"/>
    <property type="molecule type" value="Genomic_DNA"/>
</dbReference>
<evidence type="ECO:0000256" key="6">
    <source>
        <dbReference type="ARBA" id="ARBA00022806"/>
    </source>
</evidence>
<dbReference type="InterPro" id="IPR027925">
    <property type="entry name" value="MCM_N"/>
</dbReference>
<dbReference type="SUPFAM" id="SSF50249">
    <property type="entry name" value="Nucleic acid-binding proteins"/>
    <property type="match status" value="1"/>
</dbReference>
<dbReference type="InterPro" id="IPR012340">
    <property type="entry name" value="NA-bd_OB-fold"/>
</dbReference>
<keyword evidence="12" id="KW-0175">Coiled coil</keyword>
<name>A0A497EYM7_9CREN</name>
<dbReference type="PROSITE" id="PS50817">
    <property type="entry name" value="INTEIN_N_TER"/>
    <property type="match status" value="1"/>
</dbReference>
<dbReference type="GO" id="GO:0016787">
    <property type="term" value="F:hydrolase activity"/>
    <property type="evidence" value="ECO:0007669"/>
    <property type="project" value="UniProtKB-KW"/>
</dbReference>
<dbReference type="Pfam" id="PF00493">
    <property type="entry name" value="MCM"/>
    <property type="match status" value="1"/>
</dbReference>
<dbReference type="CDD" id="cd00081">
    <property type="entry name" value="Hint"/>
    <property type="match status" value="1"/>
</dbReference>
<dbReference type="PANTHER" id="PTHR11630">
    <property type="entry name" value="DNA REPLICATION LICENSING FACTOR MCM FAMILY MEMBER"/>
    <property type="match status" value="1"/>
</dbReference>
<dbReference type="InterPro" id="IPR004860">
    <property type="entry name" value="LAGLIDADG_dom"/>
</dbReference>
<evidence type="ECO:0000256" key="4">
    <source>
        <dbReference type="ARBA" id="ARBA00022741"/>
    </source>
</evidence>
<dbReference type="NCBIfam" id="TIGR01445">
    <property type="entry name" value="intein_Nterm"/>
    <property type="match status" value="1"/>
</dbReference>
<dbReference type="PRINTS" id="PR00379">
    <property type="entry name" value="INTEIN"/>
</dbReference>
<dbReference type="SMART" id="SM00350">
    <property type="entry name" value="MCM"/>
    <property type="match status" value="1"/>
</dbReference>
<keyword evidence="7" id="KW-0068">Autocatalytic cleavage</keyword>
<sequence length="934" mass="107119">MVIELIEQDPRERFANFFKSFQTPDGEYKYRKRLSQMAITGQKSLLIDFEDLMQFDHELAEQVIEKPTRYLEAASYAVGDVMRIVNLNYAMKVREFRARFRRLPELTPLRKIRAEHLGKLIMIEGILTRASSVKQQLIRGVFECPRCGTKIPVESKSEGERVTPPDRCANPDCRYKGPFKLLLEESTFIDWQRLTIQEKPEELPPGQLPRSIDAIARGDIVDVARPGDRVVVVGVLKPRPEFSPRGRLTTYSPILEINSIDVAEKGLEEIEITPEDEEKIKELAKDPFIHQKIIQSIAPSIYGYEEIKEGIAYLLFGGVPKQLPDGVRIRGDINILLVGDPGTAKSQLLQYVARIAPRGIYTSGKGSTAAGLTAAVVRDKVTGDWYLEAGALVLADGGVACIDEIDKMRSEDRVAMHEAMEQQSYHKDFEILLADGTKIKIGKLVDKLMSNHKDNIIKGKDTEILFVDNIYVMAYDLSKKEIVKVKADRISRHKAPSKFIQLTFSNGRTITVTPEHPIVIWSNGKITTIRADQAKVGMIVPGVNRYEISKSSREGLDEILETLNIDAKSLAKFIGFVLSDGFTYSNPSNRYYEIGFTNTNQKLVGEFKSLLKSFNIKFNERVSSKNREKRLHTIRIISKSLYELLWKYLPEIFTETKDEKTRPSRLKRIPAILFKMPNDAKKAFINTFFKGDGFVDNYRAGFRTSSRKLAEDLQDLLLTLGIYSYMYNETSKEGRTYYKVIISGTDNLAKFVEIVADDERALKIKNLIEKSKSRLNYRNELPNDIAEVLREIANELDINDGYLSTIVKRKHNIHFEKARKYIEQAEVKIRELKRALTEENVSNLRKFIKLTRLSKELKIPYSTLRYRLIVKKDPEITKLLIKKAYMKLHEIEEKLNKLRNFIDGNIRFLTIKQVSVVENKDSEWVYDVTVEPHH</sequence>
<dbReference type="GO" id="GO:0006260">
    <property type="term" value="P:DNA replication"/>
    <property type="evidence" value="ECO:0007669"/>
    <property type="project" value="UniProtKB-KW"/>
</dbReference>
<evidence type="ECO:0000256" key="10">
    <source>
        <dbReference type="ARBA" id="ARBA00023125"/>
    </source>
</evidence>
<dbReference type="InterPro" id="IPR004042">
    <property type="entry name" value="Intein_endonuc_central"/>
</dbReference>
<dbReference type="Gene3D" id="2.40.50.140">
    <property type="entry name" value="Nucleic acid-binding proteins"/>
    <property type="match status" value="1"/>
</dbReference>
<dbReference type="InterPro" id="IPR003587">
    <property type="entry name" value="Hint_dom_N"/>
</dbReference>
<dbReference type="SUPFAM" id="SSF52540">
    <property type="entry name" value="P-loop containing nucleoside triphosphate hydrolases"/>
    <property type="match status" value="1"/>
</dbReference>
<dbReference type="Gene3D" id="2.20.28.10">
    <property type="match status" value="1"/>
</dbReference>
<dbReference type="Pfam" id="PF14528">
    <property type="entry name" value="LAGLIDADG_3"/>
    <property type="match status" value="2"/>
</dbReference>
<dbReference type="InterPro" id="IPR006141">
    <property type="entry name" value="Intein_N"/>
</dbReference>
<evidence type="ECO:0000256" key="2">
    <source>
        <dbReference type="ARBA" id="ARBA00012551"/>
    </source>
</evidence>
<organism evidence="15 16">
    <name type="scientific">Thermoproteota archaeon</name>
    <dbReference type="NCBI Taxonomy" id="2056631"/>
    <lineage>
        <taxon>Archaea</taxon>
        <taxon>Thermoproteota</taxon>
    </lineage>
</organism>
<dbReference type="SUPFAM" id="SSF51294">
    <property type="entry name" value="Hedgehog/intein (Hint) domain"/>
    <property type="match status" value="1"/>
</dbReference>
<evidence type="ECO:0000256" key="12">
    <source>
        <dbReference type="SAM" id="Coils"/>
    </source>
</evidence>
<dbReference type="GO" id="GO:0016539">
    <property type="term" value="P:intein-mediated protein splicing"/>
    <property type="evidence" value="ECO:0007669"/>
    <property type="project" value="InterPro"/>
</dbReference>
<dbReference type="GO" id="GO:0017116">
    <property type="term" value="F:single-stranded DNA helicase activity"/>
    <property type="evidence" value="ECO:0007669"/>
    <property type="project" value="TreeGrafter"/>
</dbReference>
<dbReference type="Gene3D" id="3.10.28.10">
    <property type="entry name" value="Homing endonucleases"/>
    <property type="match status" value="1"/>
</dbReference>